<organism evidence="1 2">
    <name type="scientific">Dioscorea alata</name>
    <name type="common">Purple yam</name>
    <dbReference type="NCBI Taxonomy" id="55571"/>
    <lineage>
        <taxon>Eukaryota</taxon>
        <taxon>Viridiplantae</taxon>
        <taxon>Streptophyta</taxon>
        <taxon>Embryophyta</taxon>
        <taxon>Tracheophyta</taxon>
        <taxon>Spermatophyta</taxon>
        <taxon>Magnoliopsida</taxon>
        <taxon>Liliopsida</taxon>
        <taxon>Dioscoreales</taxon>
        <taxon>Dioscoreaceae</taxon>
        <taxon>Dioscorea</taxon>
    </lineage>
</organism>
<evidence type="ECO:0000313" key="2">
    <source>
        <dbReference type="Proteomes" id="UP000827976"/>
    </source>
</evidence>
<dbReference type="EMBL" id="CM037029">
    <property type="protein sequence ID" value="KAH7654253.1"/>
    <property type="molecule type" value="Genomic_DNA"/>
</dbReference>
<sequence>MDWRRCMNELPPAISEESADSEANSGWPFAGTDIVIDDEDDAESCSGVTDHGMGEDQRILSWKSWLMEISPKYEQCNNINCDQDGHKGKDKGEGEVEGEDDGMSTMEELVDEKESNRLFWEACLAHGYP</sequence>
<reference evidence="2" key="1">
    <citation type="journal article" date="2022" name="Nat. Commun.">
        <title>Chromosome evolution and the genetic basis of agronomically important traits in greater yam.</title>
        <authorList>
            <person name="Bredeson J.V."/>
            <person name="Lyons J.B."/>
            <person name="Oniyinde I.O."/>
            <person name="Okereke N.R."/>
            <person name="Kolade O."/>
            <person name="Nnabue I."/>
            <person name="Nwadili C.O."/>
            <person name="Hribova E."/>
            <person name="Parker M."/>
            <person name="Nwogha J."/>
            <person name="Shu S."/>
            <person name="Carlson J."/>
            <person name="Kariba R."/>
            <person name="Muthemba S."/>
            <person name="Knop K."/>
            <person name="Barton G.J."/>
            <person name="Sherwood A.V."/>
            <person name="Lopez-Montes A."/>
            <person name="Asiedu R."/>
            <person name="Jamnadass R."/>
            <person name="Muchugi A."/>
            <person name="Goodstein D."/>
            <person name="Egesi C.N."/>
            <person name="Featherston J."/>
            <person name="Asfaw A."/>
            <person name="Simpson G.G."/>
            <person name="Dolezel J."/>
            <person name="Hendre P.S."/>
            <person name="Van Deynze A."/>
            <person name="Kumar P.L."/>
            <person name="Obidiegwu J.E."/>
            <person name="Bhattacharjee R."/>
            <person name="Rokhsar D.S."/>
        </authorList>
    </citation>
    <scope>NUCLEOTIDE SEQUENCE [LARGE SCALE GENOMIC DNA]</scope>
    <source>
        <strain evidence="2">cv. TDa95/00328</strain>
    </source>
</reference>
<gene>
    <name evidence="1" type="ORF">IHE45_19G132000</name>
</gene>
<dbReference type="Proteomes" id="UP000827976">
    <property type="component" value="Chromosome 19"/>
</dbReference>
<proteinExistence type="predicted"/>
<keyword evidence="2" id="KW-1185">Reference proteome</keyword>
<protein>
    <submittedName>
        <fullName evidence="1">Uncharacterized protein</fullName>
    </submittedName>
</protein>
<comment type="caution">
    <text evidence="1">The sequence shown here is derived from an EMBL/GenBank/DDBJ whole genome shotgun (WGS) entry which is preliminary data.</text>
</comment>
<accession>A0ACB7U1U5</accession>
<name>A0ACB7U1U5_DIOAL</name>
<evidence type="ECO:0000313" key="1">
    <source>
        <dbReference type="EMBL" id="KAH7654253.1"/>
    </source>
</evidence>